<sequence>MAFDPIKALTNYADAECSVQFWIADTPAVVLPSLPAAVIHARENGAGWKDVEITVHLPREDVVYATGKVRSLIEALRPKAGR</sequence>
<gene>
    <name evidence="1" type="ORF">ADU59_29085</name>
</gene>
<comment type="caution">
    <text evidence="1">The sequence shown here is derived from an EMBL/GenBank/DDBJ whole genome shotgun (WGS) entry which is preliminary data.</text>
</comment>
<reference evidence="1 2" key="1">
    <citation type="journal article" date="2016" name="Syst. Appl. Microbiol.">
        <title>Pararhizobium polonicum sp. nov. isolated from tumors on stone fruit rootstocks.</title>
        <authorList>
            <person name="Pulawska J."/>
            <person name="Kuzmanovic N."/>
            <person name="Willems A."/>
            <person name="Pothier J.F."/>
        </authorList>
    </citation>
    <scope>NUCLEOTIDE SEQUENCE [LARGE SCALE GENOMIC DNA]</scope>
    <source>
        <strain evidence="1 2">F5.1</strain>
    </source>
</reference>
<organism evidence="1 2">
    <name type="scientific">Pararhizobium polonicum</name>
    <dbReference type="NCBI Taxonomy" id="1612624"/>
    <lineage>
        <taxon>Bacteria</taxon>
        <taxon>Pseudomonadati</taxon>
        <taxon>Pseudomonadota</taxon>
        <taxon>Alphaproteobacteria</taxon>
        <taxon>Hyphomicrobiales</taxon>
        <taxon>Rhizobiaceae</taxon>
        <taxon>Rhizobium/Agrobacterium group</taxon>
        <taxon>Pararhizobium</taxon>
    </lineage>
</organism>
<dbReference type="OrthoDB" id="8369979at2"/>
<keyword evidence="2" id="KW-1185">Reference proteome</keyword>
<protein>
    <submittedName>
        <fullName evidence="1">Uncharacterized protein</fullName>
    </submittedName>
</protein>
<name>A0A1C7NSL0_9HYPH</name>
<evidence type="ECO:0000313" key="2">
    <source>
        <dbReference type="Proteomes" id="UP000093111"/>
    </source>
</evidence>
<dbReference type="Proteomes" id="UP000093111">
    <property type="component" value="Unassembled WGS sequence"/>
</dbReference>
<dbReference type="AlphaFoldDB" id="A0A1C7NSL0"/>
<proteinExistence type="predicted"/>
<evidence type="ECO:0000313" key="1">
    <source>
        <dbReference type="EMBL" id="OBZ91985.1"/>
    </source>
</evidence>
<accession>A0A1C7NSL0</accession>
<dbReference type="RefSeq" id="WP_068959308.1">
    <property type="nucleotide sequence ID" value="NZ_LGLV01000027.1"/>
</dbReference>
<dbReference type="EMBL" id="LGLV01000027">
    <property type="protein sequence ID" value="OBZ91985.1"/>
    <property type="molecule type" value="Genomic_DNA"/>
</dbReference>